<dbReference type="InterPro" id="IPR050808">
    <property type="entry name" value="Phage_Integrase"/>
</dbReference>
<dbReference type="PANTHER" id="PTHR30629">
    <property type="entry name" value="PROPHAGE INTEGRASE"/>
    <property type="match status" value="1"/>
</dbReference>
<reference evidence="4" key="1">
    <citation type="submission" date="2021-06" db="EMBL/GenBank/DDBJ databases">
        <title>Paracoccus bacterium XHP0099 sp. nov., isolated from the surface waters of the Yellow Sea.</title>
        <authorList>
            <person name="Xue H."/>
            <person name="Zhang D."/>
        </authorList>
    </citation>
    <scope>NUCLEOTIDE SEQUENCE</scope>
    <source>
        <strain evidence="4">XHP0099</strain>
    </source>
</reference>
<dbReference type="Proteomes" id="UP001166191">
    <property type="component" value="Unassembled WGS sequence"/>
</dbReference>
<comment type="caution">
    <text evidence="4">The sequence shown here is derived from an EMBL/GenBank/DDBJ whole genome shotgun (WGS) entry which is preliminary data.</text>
</comment>
<evidence type="ECO:0000313" key="4">
    <source>
        <dbReference type="EMBL" id="MBU3032421.1"/>
    </source>
</evidence>
<gene>
    <name evidence="4" type="ORF">KNW02_20350</name>
</gene>
<comment type="similarity">
    <text evidence="1">Belongs to the 'phage' integrase family.</text>
</comment>
<evidence type="ECO:0000256" key="1">
    <source>
        <dbReference type="ARBA" id="ARBA00008857"/>
    </source>
</evidence>
<proteinExistence type="inferred from homology"/>
<feature type="domain" description="Tyr recombinase" evidence="3">
    <location>
        <begin position="274"/>
        <end position="373"/>
    </location>
</feature>
<evidence type="ECO:0000256" key="2">
    <source>
        <dbReference type="ARBA" id="ARBA00022908"/>
    </source>
</evidence>
<name>A0ABS6ASE9_9RHOB</name>
<evidence type="ECO:0000259" key="3">
    <source>
        <dbReference type="Pfam" id="PF00589"/>
    </source>
</evidence>
<evidence type="ECO:0000313" key="5">
    <source>
        <dbReference type="Proteomes" id="UP001166191"/>
    </source>
</evidence>
<dbReference type="InterPro" id="IPR002104">
    <property type="entry name" value="Integrase_catalytic"/>
</dbReference>
<dbReference type="Pfam" id="PF00589">
    <property type="entry name" value="Phage_integrase"/>
    <property type="match status" value="1"/>
</dbReference>
<keyword evidence="5" id="KW-1185">Reference proteome</keyword>
<protein>
    <submittedName>
        <fullName evidence="4">Tyrosine-type recombinase/integrase</fullName>
    </submittedName>
</protein>
<accession>A0ABS6ASE9</accession>
<sequence>MPHQKITQALVDGLPYQDSGTLWVHDTELAGFNLSIGQRTKTYYAAGEHGNRFIRVKIGRADVTKANEARAVARDVLLPEIRRGVDPRAKQLSDDDQAYARILAGIREARPEDLSDQMARRIIRGKAKRRADELTVGQVWAMYEKYKRASILEEQGPEKARRAETHITQQRRYLGGADTYGKDGPYASSLEWPKGWWDRPITDITPELCSTTWRDLNRTRGRRTAQMFFMAVQVLFNYAVAKKEVPVTSHPMVIDAAGDGIGLPKGWQTLRAQNEVERISDIRAWWRQTDKMTVIPKSALKVALLTGMRPTEVLAMKWENVDLDAGKVWFGMTKTTDYREVALSSWSVAQLRRLEAMTGRQEYVFTGPTGGRLLSLPNVTRGKDRWTPKQCRKEWQTVAVEIGIGDTRRRAQVGKGLGGTDGHYVVTPDLRDVVQRVADEIMRRVEGAV</sequence>
<dbReference type="PANTHER" id="PTHR30629:SF2">
    <property type="entry name" value="PROPHAGE INTEGRASE INTS-RELATED"/>
    <property type="match status" value="1"/>
</dbReference>
<keyword evidence="2" id="KW-0229">DNA integration</keyword>
<dbReference type="EMBL" id="JAHKNG010000099">
    <property type="protein sequence ID" value="MBU3032421.1"/>
    <property type="molecule type" value="Genomic_DNA"/>
</dbReference>
<dbReference type="RefSeq" id="WP_216035003.1">
    <property type="nucleotide sequence ID" value="NZ_JAHKNG010000099.1"/>
</dbReference>
<organism evidence="4 5">
    <name type="scientific">Paracoccus marinaquae</name>
    <dbReference type="NCBI Taxonomy" id="2841926"/>
    <lineage>
        <taxon>Bacteria</taxon>
        <taxon>Pseudomonadati</taxon>
        <taxon>Pseudomonadota</taxon>
        <taxon>Alphaproteobacteria</taxon>
        <taxon>Rhodobacterales</taxon>
        <taxon>Paracoccaceae</taxon>
        <taxon>Paracoccus</taxon>
    </lineage>
</organism>